<feature type="domain" description="HD" evidence="1">
    <location>
        <begin position="31"/>
        <end position="155"/>
    </location>
</feature>
<reference evidence="2" key="2">
    <citation type="submission" date="2021-04" db="EMBL/GenBank/DDBJ databases">
        <authorList>
            <person name="Gilroy R."/>
        </authorList>
    </citation>
    <scope>NUCLEOTIDE SEQUENCE</scope>
    <source>
        <strain evidence="2">CHK186-16707</strain>
    </source>
</reference>
<evidence type="ECO:0000313" key="2">
    <source>
        <dbReference type="EMBL" id="HJA08942.1"/>
    </source>
</evidence>
<dbReference type="Pfam" id="PF01966">
    <property type="entry name" value="HD"/>
    <property type="match status" value="1"/>
</dbReference>
<name>A0A9D2KMI8_9BACT</name>
<sequence>MTIDIMGHRERFLAFVENYVAGAQNGPLRLKVEHSFRVLEHAELLATTELSAAPEAADQETARAALLAALYHDCGRFPQFRDYHTFMDAQSVDHAQLGVDVIREQGFLRSEPDRVRELVETAVRLHNRYALPPDLTPEARLIADMVRDADKLDILRIMVEHLDGALPEKDSVFLSVRDDPDAWTPSVVADVLAGRVARYGDLRYVNDFRLLLGTWLHELNFPATREALARSGLMNTVLDGLPHAPEVDKAAAYLRGLLPGRTTDSAREASDVQNLKK</sequence>
<organism evidence="2 3">
    <name type="scientific">Candidatus Mailhella merdigallinarum</name>
    <dbReference type="NCBI Taxonomy" id="2838658"/>
    <lineage>
        <taxon>Bacteria</taxon>
        <taxon>Pseudomonadati</taxon>
        <taxon>Thermodesulfobacteriota</taxon>
        <taxon>Desulfovibrionia</taxon>
        <taxon>Desulfovibrionales</taxon>
        <taxon>Desulfovibrionaceae</taxon>
        <taxon>Mailhella</taxon>
    </lineage>
</organism>
<dbReference type="CDD" id="cd00077">
    <property type="entry name" value="HDc"/>
    <property type="match status" value="1"/>
</dbReference>
<evidence type="ECO:0000259" key="1">
    <source>
        <dbReference type="PROSITE" id="PS51831"/>
    </source>
</evidence>
<dbReference type="InterPro" id="IPR006674">
    <property type="entry name" value="HD_domain"/>
</dbReference>
<dbReference type="AlphaFoldDB" id="A0A9D2KMI8"/>
<evidence type="ECO:0000313" key="3">
    <source>
        <dbReference type="Proteomes" id="UP000824225"/>
    </source>
</evidence>
<dbReference type="PROSITE" id="PS51831">
    <property type="entry name" value="HD"/>
    <property type="match status" value="1"/>
</dbReference>
<proteinExistence type="predicted"/>
<comment type="caution">
    <text evidence="2">The sequence shown here is derived from an EMBL/GenBank/DDBJ whole genome shotgun (WGS) entry which is preliminary data.</text>
</comment>
<accession>A0A9D2KMI8</accession>
<protein>
    <submittedName>
        <fullName evidence="2">HD domain-containing protein</fullName>
    </submittedName>
</protein>
<dbReference type="InterPro" id="IPR003607">
    <property type="entry name" value="HD/PDEase_dom"/>
</dbReference>
<reference evidence="2" key="1">
    <citation type="journal article" date="2021" name="PeerJ">
        <title>Extensive microbial diversity within the chicken gut microbiome revealed by metagenomics and culture.</title>
        <authorList>
            <person name="Gilroy R."/>
            <person name="Ravi A."/>
            <person name="Getino M."/>
            <person name="Pursley I."/>
            <person name="Horton D.L."/>
            <person name="Alikhan N.F."/>
            <person name="Baker D."/>
            <person name="Gharbi K."/>
            <person name="Hall N."/>
            <person name="Watson M."/>
            <person name="Adriaenssens E.M."/>
            <person name="Foster-Nyarko E."/>
            <person name="Jarju S."/>
            <person name="Secka A."/>
            <person name="Antonio M."/>
            <person name="Oren A."/>
            <person name="Chaudhuri R.R."/>
            <person name="La Ragione R."/>
            <person name="Hildebrand F."/>
            <person name="Pallen M.J."/>
        </authorList>
    </citation>
    <scope>NUCLEOTIDE SEQUENCE</scope>
    <source>
        <strain evidence="2">CHK186-16707</strain>
    </source>
</reference>
<dbReference type="Proteomes" id="UP000824225">
    <property type="component" value="Unassembled WGS sequence"/>
</dbReference>
<dbReference type="SMART" id="SM00471">
    <property type="entry name" value="HDc"/>
    <property type="match status" value="1"/>
</dbReference>
<dbReference type="Gene3D" id="1.10.3210.10">
    <property type="entry name" value="Hypothetical protein af1432"/>
    <property type="match status" value="1"/>
</dbReference>
<gene>
    <name evidence="2" type="ORF">H9962_07110</name>
</gene>
<dbReference type="SUPFAM" id="SSF109604">
    <property type="entry name" value="HD-domain/PDEase-like"/>
    <property type="match status" value="1"/>
</dbReference>
<dbReference type="EMBL" id="DXAN01000023">
    <property type="protein sequence ID" value="HJA08942.1"/>
    <property type="molecule type" value="Genomic_DNA"/>
</dbReference>